<dbReference type="GO" id="GO:0004175">
    <property type="term" value="F:endopeptidase activity"/>
    <property type="evidence" value="ECO:0007669"/>
    <property type="project" value="UniProtKB-ARBA"/>
</dbReference>
<dbReference type="GO" id="GO:0008237">
    <property type="term" value="F:metallopeptidase activity"/>
    <property type="evidence" value="ECO:0007669"/>
    <property type="project" value="UniProtKB-KW"/>
</dbReference>
<evidence type="ECO:0000259" key="2">
    <source>
        <dbReference type="Pfam" id="PF02517"/>
    </source>
</evidence>
<sequence>MKKIGAGRQLAVCVAMSCLALIVIFFLHKPPYAASLLTGLPLHYQVGIGLGFGCCYWAASQIGYRFAANSESAKSTMESYSRLNLDGWNPLWISLAAGFGEELLFRGALQPLIGIWITSVLFVVAHTKAYRFNGLNKRVAIQAAGIFVVSVVFGFVAEYIGLVAAMLIHALTDIVGLYTIRGIACKTQS</sequence>
<feature type="transmembrane region" description="Helical" evidence="1">
    <location>
        <begin position="9"/>
        <end position="27"/>
    </location>
</feature>
<name>A0A6A7MYY2_9BURK</name>
<evidence type="ECO:0000256" key="1">
    <source>
        <dbReference type="SAM" id="Phobius"/>
    </source>
</evidence>
<comment type="caution">
    <text evidence="3">The sequence shown here is derived from an EMBL/GenBank/DDBJ whole genome shotgun (WGS) entry which is preliminary data.</text>
</comment>
<evidence type="ECO:0000313" key="4">
    <source>
        <dbReference type="Proteomes" id="UP000440498"/>
    </source>
</evidence>
<keyword evidence="3" id="KW-0482">Metalloprotease</keyword>
<dbReference type="EMBL" id="WHUG01000002">
    <property type="protein sequence ID" value="MQA37969.1"/>
    <property type="molecule type" value="Genomic_DNA"/>
</dbReference>
<gene>
    <name evidence="3" type="ORF">GEV02_07395</name>
</gene>
<keyword evidence="1" id="KW-0472">Membrane</keyword>
<keyword evidence="3" id="KW-0378">Hydrolase</keyword>
<evidence type="ECO:0000313" key="3">
    <source>
        <dbReference type="EMBL" id="MQA37969.1"/>
    </source>
</evidence>
<dbReference type="AlphaFoldDB" id="A0A6A7MYY2"/>
<dbReference type="Proteomes" id="UP000440498">
    <property type="component" value="Unassembled WGS sequence"/>
</dbReference>
<reference evidence="3 4" key="1">
    <citation type="submission" date="2019-10" db="EMBL/GenBank/DDBJ databases">
        <title>Two novel species isolated from a subtropical stream in China.</title>
        <authorList>
            <person name="Lu H."/>
        </authorList>
    </citation>
    <scope>NUCLEOTIDE SEQUENCE [LARGE SCALE GENOMIC DNA]</scope>
    <source>
        <strain evidence="3 4">FT29W</strain>
    </source>
</reference>
<proteinExistence type="predicted"/>
<keyword evidence="1" id="KW-0812">Transmembrane</keyword>
<dbReference type="InterPro" id="IPR003675">
    <property type="entry name" value="Rce1/LyrA-like_dom"/>
</dbReference>
<keyword evidence="3" id="KW-0645">Protease</keyword>
<dbReference type="GO" id="GO:0006508">
    <property type="term" value="P:proteolysis"/>
    <property type="evidence" value="ECO:0007669"/>
    <property type="project" value="UniProtKB-KW"/>
</dbReference>
<feature type="domain" description="CAAX prenyl protease 2/Lysostaphin resistance protein A-like" evidence="2">
    <location>
        <begin position="89"/>
        <end position="174"/>
    </location>
</feature>
<keyword evidence="1" id="KW-1133">Transmembrane helix</keyword>
<accession>A0A6A7MYY2</accession>
<protein>
    <submittedName>
        <fullName evidence="3">CPBP family intramembrane metalloprotease</fullName>
    </submittedName>
</protein>
<dbReference type="GO" id="GO:0080120">
    <property type="term" value="P:CAAX-box protein maturation"/>
    <property type="evidence" value="ECO:0007669"/>
    <property type="project" value="UniProtKB-ARBA"/>
</dbReference>
<feature type="transmembrane region" description="Helical" evidence="1">
    <location>
        <begin position="108"/>
        <end position="127"/>
    </location>
</feature>
<dbReference type="RefSeq" id="WP_152837406.1">
    <property type="nucleotide sequence ID" value="NZ_WHUG01000002.1"/>
</dbReference>
<dbReference type="Pfam" id="PF02517">
    <property type="entry name" value="Rce1-like"/>
    <property type="match status" value="1"/>
</dbReference>
<organism evidence="3 4">
    <name type="scientific">Rugamonas aquatica</name>
    <dbReference type="NCBI Taxonomy" id="2743357"/>
    <lineage>
        <taxon>Bacteria</taxon>
        <taxon>Pseudomonadati</taxon>
        <taxon>Pseudomonadota</taxon>
        <taxon>Betaproteobacteria</taxon>
        <taxon>Burkholderiales</taxon>
        <taxon>Oxalobacteraceae</taxon>
        <taxon>Telluria group</taxon>
        <taxon>Rugamonas</taxon>
    </lineage>
</organism>
<keyword evidence="4" id="KW-1185">Reference proteome</keyword>